<dbReference type="EMBL" id="CAJHUC010002610">
    <property type="protein sequence ID" value="CAD7704052.1"/>
    <property type="molecule type" value="Genomic_DNA"/>
</dbReference>
<comment type="caution">
    <text evidence="2">The sequence shown here is derived from an EMBL/GenBank/DDBJ whole genome shotgun (WGS) entry which is preliminary data.</text>
</comment>
<dbReference type="Gene3D" id="3.40.30.10">
    <property type="entry name" value="Glutaredoxin"/>
    <property type="match status" value="1"/>
</dbReference>
<dbReference type="InterPro" id="IPR013766">
    <property type="entry name" value="Thioredoxin_domain"/>
</dbReference>
<sequence length="187" mass="21097">MQVTNGTFTTVDGVFSAGDLHDVEWRQAVTAAGSGCMAALSAERYLTTQSLMKEYRPEQEEEVPVNDKAAKTPEEEAFDILADKHKGQYALRKLYHESNRMLAVLYTSPQCGPCRTLKPMFHGVVEEFSGKMHLVEIDIEEDPEIAEAAGVTGTPTVQFFYLKERIHNLPGVKMKREYRELIRERVG</sequence>
<dbReference type="PANTHER" id="PTHR45663:SF11">
    <property type="entry name" value="GEO12009P1"/>
    <property type="match status" value="1"/>
</dbReference>
<organism evidence="2 3">
    <name type="scientific">Ostreobium quekettii</name>
    <dbReference type="NCBI Taxonomy" id="121088"/>
    <lineage>
        <taxon>Eukaryota</taxon>
        <taxon>Viridiplantae</taxon>
        <taxon>Chlorophyta</taxon>
        <taxon>core chlorophytes</taxon>
        <taxon>Ulvophyceae</taxon>
        <taxon>TCBD clade</taxon>
        <taxon>Bryopsidales</taxon>
        <taxon>Ostreobineae</taxon>
        <taxon>Ostreobiaceae</taxon>
        <taxon>Ostreobium</taxon>
    </lineage>
</organism>
<evidence type="ECO:0000259" key="1">
    <source>
        <dbReference type="PROSITE" id="PS51352"/>
    </source>
</evidence>
<protein>
    <recommendedName>
        <fullName evidence="1">Thioredoxin domain-containing protein</fullName>
    </recommendedName>
</protein>
<dbReference type="Gene3D" id="3.50.50.60">
    <property type="entry name" value="FAD/NAD(P)-binding domain"/>
    <property type="match status" value="1"/>
</dbReference>
<name>A0A8S1JA48_9CHLO</name>
<dbReference type="InterPro" id="IPR036249">
    <property type="entry name" value="Thioredoxin-like_sf"/>
</dbReference>
<dbReference type="GO" id="GO:0015035">
    <property type="term" value="F:protein-disulfide reductase activity"/>
    <property type="evidence" value="ECO:0007669"/>
    <property type="project" value="TreeGrafter"/>
</dbReference>
<dbReference type="InterPro" id="IPR036188">
    <property type="entry name" value="FAD/NAD-bd_sf"/>
</dbReference>
<keyword evidence="3" id="KW-1185">Reference proteome</keyword>
<dbReference type="Pfam" id="PF00085">
    <property type="entry name" value="Thioredoxin"/>
    <property type="match status" value="1"/>
</dbReference>
<reference evidence="2" key="1">
    <citation type="submission" date="2020-12" db="EMBL/GenBank/DDBJ databases">
        <authorList>
            <person name="Iha C."/>
        </authorList>
    </citation>
    <scope>NUCLEOTIDE SEQUENCE</scope>
</reference>
<dbReference type="OrthoDB" id="371245at2759"/>
<dbReference type="PROSITE" id="PS51352">
    <property type="entry name" value="THIOREDOXIN_2"/>
    <property type="match status" value="1"/>
</dbReference>
<dbReference type="PANTHER" id="PTHR45663">
    <property type="entry name" value="GEO12009P1"/>
    <property type="match status" value="1"/>
</dbReference>
<evidence type="ECO:0000313" key="2">
    <source>
        <dbReference type="EMBL" id="CAD7704052.1"/>
    </source>
</evidence>
<proteinExistence type="predicted"/>
<dbReference type="Proteomes" id="UP000708148">
    <property type="component" value="Unassembled WGS sequence"/>
</dbReference>
<dbReference type="SUPFAM" id="SSF51905">
    <property type="entry name" value="FAD/NAD(P)-binding domain"/>
    <property type="match status" value="1"/>
</dbReference>
<accession>A0A8S1JA48</accession>
<dbReference type="AlphaFoldDB" id="A0A8S1JA48"/>
<dbReference type="GO" id="GO:0005737">
    <property type="term" value="C:cytoplasm"/>
    <property type="evidence" value="ECO:0007669"/>
    <property type="project" value="TreeGrafter"/>
</dbReference>
<dbReference type="SUPFAM" id="SSF52833">
    <property type="entry name" value="Thioredoxin-like"/>
    <property type="match status" value="1"/>
</dbReference>
<feature type="domain" description="Thioredoxin" evidence="1">
    <location>
        <begin position="66"/>
        <end position="187"/>
    </location>
</feature>
<evidence type="ECO:0000313" key="3">
    <source>
        <dbReference type="Proteomes" id="UP000708148"/>
    </source>
</evidence>
<gene>
    <name evidence="2" type="ORF">OSTQU699_LOCUS9409</name>
</gene>